<keyword evidence="2" id="KW-1185">Reference proteome</keyword>
<dbReference type="KEGG" id="fpn:ABE65_006880"/>
<dbReference type="RefSeq" id="WP_066392798.1">
    <property type="nucleotide sequence ID" value="NZ_CP015378.1"/>
</dbReference>
<sequence>MRITIFVMAAIEQPADDILSQLTEEELPSYEISKKGLYTVYSLKTGERLFKDEKDTWYVCASFKRKTLHEIKYGRQLFPPPYTDIPNEQLPFVKLLQRNHWTPLHAHYDKALCHVIAEVDDIESVSLEFQSRLAHADGADDPQVAHSLHYIESKLNGKRTRFISGWESHSFATITESDEFAQNILIPTSSWLYLLYFEHFLHHDGSIPSDQMMPKLLGNLWASTGNQFPYNKELVQIEKV</sequence>
<protein>
    <submittedName>
        <fullName evidence="1">Uncharacterized protein</fullName>
    </submittedName>
</protein>
<evidence type="ECO:0000313" key="2">
    <source>
        <dbReference type="Proteomes" id="UP000076623"/>
    </source>
</evidence>
<accession>A0A168VWC2</accession>
<gene>
    <name evidence="1" type="ORF">ABE65_006880</name>
</gene>
<dbReference type="Proteomes" id="UP000076623">
    <property type="component" value="Chromosome"/>
</dbReference>
<organism evidence="1 2">
    <name type="scientific">Fictibacillus phosphorivorans</name>
    <dbReference type="NCBI Taxonomy" id="1221500"/>
    <lineage>
        <taxon>Bacteria</taxon>
        <taxon>Bacillati</taxon>
        <taxon>Bacillota</taxon>
        <taxon>Bacilli</taxon>
        <taxon>Bacillales</taxon>
        <taxon>Fictibacillaceae</taxon>
        <taxon>Fictibacillus</taxon>
    </lineage>
</organism>
<dbReference type="EMBL" id="CP015378">
    <property type="protein sequence ID" value="ANC76539.1"/>
    <property type="molecule type" value="Genomic_DNA"/>
</dbReference>
<name>A0A168VWC2_9BACL</name>
<proteinExistence type="predicted"/>
<dbReference type="STRING" id="1221500.ABE65_006880"/>
<evidence type="ECO:0000313" key="1">
    <source>
        <dbReference type="EMBL" id="ANC76539.1"/>
    </source>
</evidence>
<reference evidence="1 2" key="1">
    <citation type="submission" date="2016-04" db="EMBL/GenBank/DDBJ databases">
        <title>Complete genome sequence of Fictibacillus phosphorivorans G25-29, a strain toxic to nematodes.</title>
        <authorList>
            <person name="Zheng Z."/>
        </authorList>
    </citation>
    <scope>NUCLEOTIDE SEQUENCE [LARGE SCALE GENOMIC DNA]</scope>
    <source>
        <strain evidence="1 2">G25-29</strain>
    </source>
</reference>
<dbReference type="AlphaFoldDB" id="A0A168VWC2"/>